<evidence type="ECO:0000313" key="5">
    <source>
        <dbReference type="Proteomes" id="UP001305779"/>
    </source>
</evidence>
<accession>A0ABR0E986</accession>
<organism evidence="4 5">
    <name type="scientific">Zasmidium cellare</name>
    <name type="common">Wine cellar mold</name>
    <name type="synonym">Racodium cellare</name>
    <dbReference type="NCBI Taxonomy" id="395010"/>
    <lineage>
        <taxon>Eukaryota</taxon>
        <taxon>Fungi</taxon>
        <taxon>Dikarya</taxon>
        <taxon>Ascomycota</taxon>
        <taxon>Pezizomycotina</taxon>
        <taxon>Dothideomycetes</taxon>
        <taxon>Dothideomycetidae</taxon>
        <taxon>Mycosphaerellales</taxon>
        <taxon>Mycosphaerellaceae</taxon>
        <taxon>Zasmidium</taxon>
    </lineage>
</organism>
<dbReference type="Pfam" id="PF00106">
    <property type="entry name" value="adh_short"/>
    <property type="match status" value="1"/>
</dbReference>
<evidence type="ECO:0000256" key="3">
    <source>
        <dbReference type="ARBA" id="ARBA00023002"/>
    </source>
</evidence>
<reference evidence="4 5" key="1">
    <citation type="journal article" date="2023" name="G3 (Bethesda)">
        <title>A chromosome-level genome assembly of Zasmidium syzygii isolated from banana leaves.</title>
        <authorList>
            <person name="van Westerhoven A.C."/>
            <person name="Mehrabi R."/>
            <person name="Talebi R."/>
            <person name="Steentjes M.B.F."/>
            <person name="Corcolon B."/>
            <person name="Chong P.A."/>
            <person name="Kema G.H.J."/>
            <person name="Seidl M.F."/>
        </authorList>
    </citation>
    <scope>NUCLEOTIDE SEQUENCE [LARGE SCALE GENOMIC DNA]</scope>
    <source>
        <strain evidence="4 5">P124</strain>
    </source>
</reference>
<evidence type="ECO:0000313" key="4">
    <source>
        <dbReference type="EMBL" id="KAK4497796.1"/>
    </source>
</evidence>
<dbReference type="Proteomes" id="UP001305779">
    <property type="component" value="Unassembled WGS sequence"/>
</dbReference>
<gene>
    <name evidence="4" type="ORF">PRZ48_010450</name>
</gene>
<dbReference type="InterPro" id="IPR002347">
    <property type="entry name" value="SDR_fam"/>
</dbReference>
<dbReference type="PANTHER" id="PTHR24320">
    <property type="entry name" value="RETINOL DEHYDROGENASE"/>
    <property type="match status" value="1"/>
</dbReference>
<keyword evidence="5" id="KW-1185">Reference proteome</keyword>
<name>A0ABR0E986_ZASCE</name>
<dbReference type="Gene3D" id="3.40.50.720">
    <property type="entry name" value="NAD(P)-binding Rossmann-like Domain"/>
    <property type="match status" value="1"/>
</dbReference>
<comment type="similarity">
    <text evidence="1">Belongs to the short-chain dehydrogenases/reductases (SDR) family.</text>
</comment>
<evidence type="ECO:0000256" key="1">
    <source>
        <dbReference type="ARBA" id="ARBA00006484"/>
    </source>
</evidence>
<keyword evidence="3" id="KW-0560">Oxidoreductase</keyword>
<keyword evidence="2" id="KW-0521">NADP</keyword>
<dbReference type="EMBL" id="JAXOVC010000008">
    <property type="protein sequence ID" value="KAK4497796.1"/>
    <property type="molecule type" value="Genomic_DNA"/>
</dbReference>
<evidence type="ECO:0000256" key="2">
    <source>
        <dbReference type="ARBA" id="ARBA00022857"/>
    </source>
</evidence>
<sequence length="332" mass="36078">MAAEPPSTWTQFFPPKAAFTDKDIPDDLAGKVYFVTGASSGIGAELTRVLYAKNAKVYLACRSEEKAKRAIENVQAAVPNSKGQLVFIPLDQADLNKTKAAAESFLAQESRLDVLFNNAGVMTGESKPPKKTVQGHELALGVNCVGAFLLTKLLTPLLQATAQKEQAGAVRVVWLSSYGLVAAAPNERGIDMSNLDYHIPKTGMDRYGISKAGDWLLAVEFARRYKADGIESVALNPGNLSTELARNQGCMIKLIASAVCYPPIHGAYTLLFAAFSPAISKADWTSEWVIPWGRLAPLRKDLPVAVKSKEDGGNGNAQEFWEWNEEQVKDYL</sequence>
<comment type="caution">
    <text evidence="4">The sequence shown here is derived from an EMBL/GenBank/DDBJ whole genome shotgun (WGS) entry which is preliminary data.</text>
</comment>
<dbReference type="InterPro" id="IPR036291">
    <property type="entry name" value="NAD(P)-bd_dom_sf"/>
</dbReference>
<dbReference type="PROSITE" id="PS00061">
    <property type="entry name" value="ADH_SHORT"/>
    <property type="match status" value="1"/>
</dbReference>
<dbReference type="PRINTS" id="PR00081">
    <property type="entry name" value="GDHRDH"/>
</dbReference>
<protein>
    <submittedName>
        <fullName evidence="4">Uncharacterized protein</fullName>
    </submittedName>
</protein>
<dbReference type="InterPro" id="IPR020904">
    <property type="entry name" value="Sc_DH/Rdtase_CS"/>
</dbReference>
<dbReference type="PANTHER" id="PTHR24320:SF236">
    <property type="entry name" value="SHORT-CHAIN DEHYDROGENASE-RELATED"/>
    <property type="match status" value="1"/>
</dbReference>
<proteinExistence type="inferred from homology"/>
<dbReference type="SUPFAM" id="SSF51735">
    <property type="entry name" value="NAD(P)-binding Rossmann-fold domains"/>
    <property type="match status" value="1"/>
</dbReference>